<dbReference type="Proteomes" id="UP001162164">
    <property type="component" value="Unassembled WGS sequence"/>
</dbReference>
<dbReference type="EMBL" id="JAPWTJ010002184">
    <property type="protein sequence ID" value="KAJ8967454.1"/>
    <property type="molecule type" value="Genomic_DNA"/>
</dbReference>
<name>A0ABQ9IW30_9CUCU</name>
<organism evidence="1 2">
    <name type="scientific">Molorchus minor</name>
    <dbReference type="NCBI Taxonomy" id="1323400"/>
    <lineage>
        <taxon>Eukaryota</taxon>
        <taxon>Metazoa</taxon>
        <taxon>Ecdysozoa</taxon>
        <taxon>Arthropoda</taxon>
        <taxon>Hexapoda</taxon>
        <taxon>Insecta</taxon>
        <taxon>Pterygota</taxon>
        <taxon>Neoptera</taxon>
        <taxon>Endopterygota</taxon>
        <taxon>Coleoptera</taxon>
        <taxon>Polyphaga</taxon>
        <taxon>Cucujiformia</taxon>
        <taxon>Chrysomeloidea</taxon>
        <taxon>Cerambycidae</taxon>
        <taxon>Lamiinae</taxon>
        <taxon>Monochamini</taxon>
        <taxon>Molorchus</taxon>
    </lineage>
</organism>
<gene>
    <name evidence="1" type="ORF">NQ317_017098</name>
</gene>
<evidence type="ECO:0000313" key="2">
    <source>
        <dbReference type="Proteomes" id="UP001162164"/>
    </source>
</evidence>
<comment type="caution">
    <text evidence="1">The sequence shown here is derived from an EMBL/GenBank/DDBJ whole genome shotgun (WGS) entry which is preliminary data.</text>
</comment>
<protein>
    <submittedName>
        <fullName evidence="1">Uncharacterized protein</fullName>
    </submittedName>
</protein>
<accession>A0ABQ9IW30</accession>
<sequence>MEISVGMGSYHLGRKLLMFLPIKNPCSPGTFREKAQSIRYPPYTKVKLNLVKKMYKTVHQAELDESIEGHLKKG</sequence>
<evidence type="ECO:0000313" key="1">
    <source>
        <dbReference type="EMBL" id="KAJ8967454.1"/>
    </source>
</evidence>
<proteinExistence type="predicted"/>
<keyword evidence="2" id="KW-1185">Reference proteome</keyword>
<reference evidence="1" key="1">
    <citation type="journal article" date="2023" name="Insect Mol. Biol.">
        <title>Genome sequencing provides insights into the evolution of gene families encoding plant cell wall-degrading enzymes in longhorned beetles.</title>
        <authorList>
            <person name="Shin N.R."/>
            <person name="Okamura Y."/>
            <person name="Kirsch R."/>
            <person name="Pauchet Y."/>
        </authorList>
    </citation>
    <scope>NUCLEOTIDE SEQUENCE</scope>
    <source>
        <strain evidence="1">MMC_N1</strain>
    </source>
</reference>